<dbReference type="CDD" id="cd00060">
    <property type="entry name" value="FHA"/>
    <property type="match status" value="1"/>
</dbReference>
<gene>
    <name evidence="2" type="ordered locus">Pars_0221</name>
</gene>
<feature type="domain" description="FHA" evidence="1">
    <location>
        <begin position="22"/>
        <end position="83"/>
    </location>
</feature>
<dbReference type="InterPro" id="IPR008984">
    <property type="entry name" value="SMAD_FHA_dom_sf"/>
</dbReference>
<name>A4WHG9_PYRAR</name>
<accession>A4WHG9</accession>
<dbReference type="Proteomes" id="UP000001567">
    <property type="component" value="Chromosome"/>
</dbReference>
<dbReference type="Gene3D" id="2.60.200.20">
    <property type="match status" value="1"/>
</dbReference>
<protein>
    <submittedName>
        <fullName evidence="2">FHA domain containing protein</fullName>
    </submittedName>
</protein>
<evidence type="ECO:0000313" key="3">
    <source>
        <dbReference type="Proteomes" id="UP000001567"/>
    </source>
</evidence>
<evidence type="ECO:0000313" key="2">
    <source>
        <dbReference type="EMBL" id="ABP49836.1"/>
    </source>
</evidence>
<dbReference type="KEGG" id="pas:Pars_0221"/>
<dbReference type="EMBL" id="CP000660">
    <property type="protein sequence ID" value="ABP49836.1"/>
    <property type="molecule type" value="Genomic_DNA"/>
</dbReference>
<dbReference type="HOGENOM" id="CLU_2257478_0_0_2"/>
<dbReference type="Pfam" id="PF00498">
    <property type="entry name" value="FHA"/>
    <property type="match status" value="1"/>
</dbReference>
<dbReference type="SMART" id="SM00240">
    <property type="entry name" value="FHA"/>
    <property type="match status" value="1"/>
</dbReference>
<dbReference type="AlphaFoldDB" id="A4WHG9"/>
<organism evidence="2 3">
    <name type="scientific">Pyrobaculum arsenaticum (strain DSM 13514 / JCM 11321 / PZ6)</name>
    <dbReference type="NCBI Taxonomy" id="340102"/>
    <lineage>
        <taxon>Archaea</taxon>
        <taxon>Thermoproteota</taxon>
        <taxon>Thermoprotei</taxon>
        <taxon>Thermoproteales</taxon>
        <taxon>Thermoproteaceae</taxon>
        <taxon>Pyrobaculum</taxon>
    </lineage>
</organism>
<dbReference type="STRING" id="340102.Pars_0221"/>
<dbReference type="InterPro" id="IPR000253">
    <property type="entry name" value="FHA_dom"/>
</dbReference>
<reference evidence="2 3" key="1">
    <citation type="submission" date="2007-04" db="EMBL/GenBank/DDBJ databases">
        <title>Complete sequence of Pyrobaculum arsenaticum DSM 13514.</title>
        <authorList>
            <consortium name="US DOE Joint Genome Institute"/>
            <person name="Copeland A."/>
            <person name="Lucas S."/>
            <person name="Lapidus A."/>
            <person name="Barry K."/>
            <person name="Glavina del Rio T."/>
            <person name="Dalin E."/>
            <person name="Tice H."/>
            <person name="Pitluck S."/>
            <person name="Chain P."/>
            <person name="Malfatti S."/>
            <person name="Shin M."/>
            <person name="Vergez L."/>
            <person name="Schmutz J."/>
            <person name="Larimer F."/>
            <person name="Land M."/>
            <person name="Hauser L."/>
            <person name="Kyrpides N."/>
            <person name="Mikhailova N."/>
            <person name="Cozen A.E."/>
            <person name="Fitz-Gibbon S.T."/>
            <person name="House C.H."/>
            <person name="Saltikov C."/>
            <person name="Lowe T.M."/>
            <person name="Richardson P."/>
        </authorList>
    </citation>
    <scope>NUCLEOTIDE SEQUENCE [LARGE SCALE GENOMIC DNA]</scope>
    <source>
        <strain evidence="3">ATCC 700994 / DSM 13514 / JCM 11321 / PZ6</strain>
    </source>
</reference>
<dbReference type="PROSITE" id="PS50006">
    <property type="entry name" value="FHA_DOMAIN"/>
    <property type="match status" value="1"/>
</dbReference>
<proteinExistence type="predicted"/>
<sequence length="110" mass="12462">MRIFSDMEVFIVEVSPALVLRTVDGRAEYRVEGQRVFGRAYFSWHPRSVFISRRHFAVEYLEGTYFVEDLGSTNGTFLNGVDIRGMGKTPLRLGDVINVAGVLELVVAYK</sequence>
<evidence type="ECO:0000259" key="1">
    <source>
        <dbReference type="PROSITE" id="PS50006"/>
    </source>
</evidence>
<dbReference type="SUPFAM" id="SSF49879">
    <property type="entry name" value="SMAD/FHA domain"/>
    <property type="match status" value="1"/>
</dbReference>